<feature type="domain" description="Retrovirus-related Pol polyprotein from transposon TNT 1-94-like beta-barrel" evidence="1">
    <location>
        <begin position="16"/>
        <end position="95"/>
    </location>
</feature>
<dbReference type="PANTHER" id="PTHR40628:SF1">
    <property type="entry name" value="CHROMO DOMAIN-CONTAINING PROTEIN"/>
    <property type="match status" value="1"/>
</dbReference>
<dbReference type="OrthoDB" id="4232400at2759"/>
<reference evidence="2" key="1">
    <citation type="submission" date="2021-10" db="EMBL/GenBank/DDBJ databases">
        <authorList>
            <person name="Piombo E."/>
        </authorList>
    </citation>
    <scope>NUCLEOTIDE SEQUENCE</scope>
</reference>
<dbReference type="AlphaFoldDB" id="A0A9N9VZ40"/>
<keyword evidence="3" id="KW-1185">Reference proteome</keyword>
<gene>
    <name evidence="2" type="ORF">CRHIZ90672A_00006228</name>
</gene>
<name>A0A9N9VZ40_9HYPO</name>
<dbReference type="PANTHER" id="PTHR40628">
    <property type="entry name" value="CHROMO DOMAIN-CONTAINING PROTEIN"/>
    <property type="match status" value="1"/>
</dbReference>
<comment type="caution">
    <text evidence="2">The sequence shown here is derived from an EMBL/GenBank/DDBJ whole genome shotgun (WGS) entry which is preliminary data.</text>
</comment>
<accession>A0A9N9VZ40</accession>
<dbReference type="Proteomes" id="UP000696573">
    <property type="component" value="Unassembled WGS sequence"/>
</dbReference>
<sequence>MAPPKSDKDPLPCPSWIFSTGTNVHVAKDRSWFADDYTSIESFIEGRFGDQLPVIDIGTVNLPTKVAAKKTGLTSHGTLRLENVLHVPSALCNIVGTPIFDPFTFSFSSRAFTDPATGRQVAYCKPDTTLLEIRLGGPPVGLPKQLRWIKGDYGSSVNFMLSYGLTFYKDEDCEEAQAIANALTMDDSDDSDADFTDSEHSFQEPVLETNYLFSPKQVQWLERKYGSTQNFMVVQKLNAVLGSDCDDARIRAKALMAEAGLTDDDSDAFWVEEDDTQNNATDRLFSPLELRYVRCWYISSKNYMAIFGYDVAVEADCKMGQASIQSEMKSEVEMDGK</sequence>
<dbReference type="InterPro" id="IPR054722">
    <property type="entry name" value="PolX-like_BBD"/>
</dbReference>
<dbReference type="EMBL" id="CABFNQ020000760">
    <property type="protein sequence ID" value="CAH0038091.1"/>
    <property type="molecule type" value="Genomic_DNA"/>
</dbReference>
<organism evidence="2 3">
    <name type="scientific">Clonostachys rhizophaga</name>
    <dbReference type="NCBI Taxonomy" id="160324"/>
    <lineage>
        <taxon>Eukaryota</taxon>
        <taxon>Fungi</taxon>
        <taxon>Dikarya</taxon>
        <taxon>Ascomycota</taxon>
        <taxon>Pezizomycotina</taxon>
        <taxon>Sordariomycetes</taxon>
        <taxon>Hypocreomycetidae</taxon>
        <taxon>Hypocreales</taxon>
        <taxon>Bionectriaceae</taxon>
        <taxon>Clonostachys</taxon>
    </lineage>
</organism>
<protein>
    <recommendedName>
        <fullName evidence="1">Retrovirus-related Pol polyprotein from transposon TNT 1-94-like beta-barrel domain-containing protein</fullName>
    </recommendedName>
</protein>
<evidence type="ECO:0000313" key="2">
    <source>
        <dbReference type="EMBL" id="CAH0038091.1"/>
    </source>
</evidence>
<dbReference type="Pfam" id="PF22936">
    <property type="entry name" value="Pol_BBD"/>
    <property type="match status" value="1"/>
</dbReference>
<proteinExistence type="predicted"/>
<evidence type="ECO:0000259" key="1">
    <source>
        <dbReference type="Pfam" id="PF22936"/>
    </source>
</evidence>
<evidence type="ECO:0000313" key="3">
    <source>
        <dbReference type="Proteomes" id="UP000696573"/>
    </source>
</evidence>